<dbReference type="InterPro" id="IPR013096">
    <property type="entry name" value="Cupin_2"/>
</dbReference>
<dbReference type="Proteomes" id="UP000290365">
    <property type="component" value="Chromosome"/>
</dbReference>
<keyword evidence="3" id="KW-1185">Reference proteome</keyword>
<feature type="domain" description="Cupin type-2" evidence="1">
    <location>
        <begin position="61"/>
        <end position="129"/>
    </location>
</feature>
<dbReference type="AlphaFoldDB" id="A0A4P6JP42"/>
<organism evidence="2 3">
    <name type="scientific">Ktedonosporobacter rubrisoli</name>
    <dbReference type="NCBI Taxonomy" id="2509675"/>
    <lineage>
        <taxon>Bacteria</taxon>
        <taxon>Bacillati</taxon>
        <taxon>Chloroflexota</taxon>
        <taxon>Ktedonobacteria</taxon>
        <taxon>Ktedonobacterales</taxon>
        <taxon>Ktedonosporobacteraceae</taxon>
        <taxon>Ktedonosporobacter</taxon>
    </lineage>
</organism>
<dbReference type="Pfam" id="PF07883">
    <property type="entry name" value="Cupin_2"/>
    <property type="match status" value="1"/>
</dbReference>
<proteinExistence type="predicted"/>
<evidence type="ECO:0000313" key="2">
    <source>
        <dbReference type="EMBL" id="QBD76842.1"/>
    </source>
</evidence>
<dbReference type="Gene3D" id="2.60.120.10">
    <property type="entry name" value="Jelly Rolls"/>
    <property type="match status" value="1"/>
</dbReference>
<dbReference type="InterPro" id="IPR014710">
    <property type="entry name" value="RmlC-like_jellyroll"/>
</dbReference>
<accession>A0A4P6JP42</accession>
<dbReference type="SUPFAM" id="SSF51182">
    <property type="entry name" value="RmlC-like cupins"/>
    <property type="match status" value="1"/>
</dbReference>
<evidence type="ECO:0000313" key="3">
    <source>
        <dbReference type="Proteomes" id="UP000290365"/>
    </source>
</evidence>
<name>A0A4P6JP42_KTERU</name>
<dbReference type="RefSeq" id="WP_129887906.1">
    <property type="nucleotide sequence ID" value="NZ_CP035758.1"/>
</dbReference>
<dbReference type="InterPro" id="IPR011051">
    <property type="entry name" value="RmlC_Cupin_sf"/>
</dbReference>
<protein>
    <submittedName>
        <fullName evidence="2">Cupin domain-containing protein</fullName>
    </submittedName>
</protein>
<dbReference type="OrthoDB" id="160126at2"/>
<sequence>MQIRRFGPDLKSKISGNHPGLYGVPIQLRRGQIPPEKLEEFARRVNGMPLWLDAELQVEAMYFDPHASIEEHAADHPTLFLVIKGQGTVRIGGPAGETRKIAAGDVVLWPAYLEHTVWTEDEELHAIVINTFKAEKAH</sequence>
<evidence type="ECO:0000259" key="1">
    <source>
        <dbReference type="Pfam" id="PF07883"/>
    </source>
</evidence>
<dbReference type="EMBL" id="CP035758">
    <property type="protein sequence ID" value="QBD76842.1"/>
    <property type="molecule type" value="Genomic_DNA"/>
</dbReference>
<reference evidence="2 3" key="1">
    <citation type="submission" date="2019-01" db="EMBL/GenBank/DDBJ databases">
        <title>Ktedonosporobacter rubrisoli SCAWS-G2.</title>
        <authorList>
            <person name="Huang Y."/>
            <person name="Yan B."/>
        </authorList>
    </citation>
    <scope>NUCLEOTIDE SEQUENCE [LARGE SCALE GENOMIC DNA]</scope>
    <source>
        <strain evidence="2 3">SCAWS-G2</strain>
    </source>
</reference>
<gene>
    <name evidence="2" type="ORF">EPA93_12835</name>
</gene>
<dbReference type="KEGG" id="kbs:EPA93_12835"/>